<evidence type="ECO:0000313" key="1">
    <source>
        <dbReference type="EMBL" id="SFR14130.1"/>
    </source>
</evidence>
<reference evidence="2" key="1">
    <citation type="submission" date="2016-10" db="EMBL/GenBank/DDBJ databases">
        <authorList>
            <person name="Varghese N."/>
            <person name="Submissions S."/>
        </authorList>
    </citation>
    <scope>NUCLEOTIDE SEQUENCE [LARGE SCALE GENOMIC DNA]</scope>
    <source>
        <strain evidence="2">DSM 3669</strain>
    </source>
</reference>
<proteinExistence type="predicted"/>
<evidence type="ECO:0000313" key="2">
    <source>
        <dbReference type="Proteomes" id="UP000199584"/>
    </source>
</evidence>
<keyword evidence="2" id="KW-1185">Reference proteome</keyword>
<dbReference type="PANTHER" id="PTHR39550:SF1">
    <property type="entry name" value="SLL0658 PROTEIN"/>
    <property type="match status" value="1"/>
</dbReference>
<organism evidence="1 2">
    <name type="scientific">Desulfoscipio geothermicus DSM 3669</name>
    <dbReference type="NCBI Taxonomy" id="1121426"/>
    <lineage>
        <taxon>Bacteria</taxon>
        <taxon>Bacillati</taxon>
        <taxon>Bacillota</taxon>
        <taxon>Clostridia</taxon>
        <taxon>Eubacteriales</taxon>
        <taxon>Desulfallaceae</taxon>
        <taxon>Desulfoscipio</taxon>
    </lineage>
</organism>
<dbReference type="Proteomes" id="UP000199584">
    <property type="component" value="Unassembled WGS sequence"/>
</dbReference>
<dbReference type="STRING" id="39060.SAMN05660706_13012"/>
<evidence type="ECO:0008006" key="3">
    <source>
        <dbReference type="Google" id="ProtNLM"/>
    </source>
</evidence>
<accession>A0A1I6E8T2</accession>
<dbReference type="OrthoDB" id="9796404at2"/>
<sequence length="157" mass="17506">MIIVSNSTPLISLSKIGKIGLLQNIFGKVFIPDAVYNEVAVQGQGRVGWNLPSYIKAKHVTNTMASHFLQAQLDYGESEAIVLAKEMNADLLILDEKKARRIAKLNGITVIGTIGVLQKAKDEGIIKSMRECMDEMIQSGIWLDEKLYRFVLEQNNE</sequence>
<gene>
    <name evidence="1" type="ORF">SAMN05660706_13012</name>
</gene>
<dbReference type="InterPro" id="IPR021799">
    <property type="entry name" value="PIN-like_prokaryotic"/>
</dbReference>
<dbReference type="EMBL" id="FOYM01000030">
    <property type="protein sequence ID" value="SFR14130.1"/>
    <property type="molecule type" value="Genomic_DNA"/>
</dbReference>
<dbReference type="RefSeq" id="WP_092486334.1">
    <property type="nucleotide sequence ID" value="NZ_FOYM01000030.1"/>
</dbReference>
<dbReference type="PANTHER" id="PTHR39550">
    <property type="entry name" value="SLL0658 PROTEIN"/>
    <property type="match status" value="1"/>
</dbReference>
<protein>
    <recommendedName>
        <fullName evidence="3">DUF3368 domain-containing protein</fullName>
    </recommendedName>
</protein>
<dbReference type="AlphaFoldDB" id="A0A1I6E8T2"/>
<dbReference type="Pfam" id="PF11848">
    <property type="entry name" value="DUF3368"/>
    <property type="match status" value="1"/>
</dbReference>
<name>A0A1I6E8T2_9FIRM</name>